<dbReference type="Proteomes" id="UP000016511">
    <property type="component" value="Unassembled WGS sequence"/>
</dbReference>
<dbReference type="HOGENOM" id="CLU_3176756_0_0_9"/>
<evidence type="ECO:0000313" key="1">
    <source>
        <dbReference type="EMBL" id="ERI10334.1"/>
    </source>
</evidence>
<keyword evidence="2" id="KW-1185">Reference proteome</keyword>
<reference evidence="1 2" key="1">
    <citation type="submission" date="2013-08" db="EMBL/GenBank/DDBJ databases">
        <authorList>
            <person name="Weinstock G."/>
            <person name="Sodergren E."/>
            <person name="Wylie T."/>
            <person name="Fulton L."/>
            <person name="Fulton R."/>
            <person name="Fronick C."/>
            <person name="O'Laughlin M."/>
            <person name="Godfrey J."/>
            <person name="Miner T."/>
            <person name="Herter B."/>
            <person name="Appelbaum E."/>
            <person name="Cordes M."/>
            <person name="Lek S."/>
            <person name="Wollam A."/>
            <person name="Pepin K.H."/>
            <person name="Palsikar V.B."/>
            <person name="Mitreva M."/>
            <person name="Wilson R.K."/>
        </authorList>
    </citation>
    <scope>NUCLEOTIDE SEQUENCE [LARGE SCALE GENOMIC DNA]</scope>
    <source>
        <strain evidence="1 2">ATCC 12856</strain>
    </source>
</reference>
<protein>
    <submittedName>
        <fullName evidence="1">Uncharacterized protein</fullName>
    </submittedName>
</protein>
<gene>
    <name evidence="1" type="ORF">HMPREF0083_01577</name>
</gene>
<proteinExistence type="predicted"/>
<sequence>FHPSMDTKGVDYSIWIILDNQHPCKGICIKIRLLKEEIIEDESSSCR</sequence>
<evidence type="ECO:0000313" key="2">
    <source>
        <dbReference type="Proteomes" id="UP000016511"/>
    </source>
</evidence>
<dbReference type="EMBL" id="AWSJ01000105">
    <property type="protein sequence ID" value="ERI10334.1"/>
    <property type="molecule type" value="Genomic_DNA"/>
</dbReference>
<dbReference type="AlphaFoldDB" id="U1WP19"/>
<organism evidence="1 2">
    <name type="scientific">Aneurinibacillus aneurinilyticus ATCC 12856</name>
    <dbReference type="NCBI Taxonomy" id="649747"/>
    <lineage>
        <taxon>Bacteria</taxon>
        <taxon>Bacillati</taxon>
        <taxon>Bacillota</taxon>
        <taxon>Bacilli</taxon>
        <taxon>Bacillales</taxon>
        <taxon>Paenibacillaceae</taxon>
        <taxon>Aneurinibacillus group</taxon>
        <taxon>Aneurinibacillus</taxon>
    </lineage>
</organism>
<feature type="non-terminal residue" evidence="1">
    <location>
        <position position="1"/>
    </location>
</feature>
<accession>U1WP19</accession>
<dbReference type="STRING" id="649747.HMPREF0083_01577"/>
<comment type="caution">
    <text evidence="1">The sequence shown here is derived from an EMBL/GenBank/DDBJ whole genome shotgun (WGS) entry which is preliminary data.</text>
</comment>
<name>U1WP19_ANEAE</name>